<name>A0A8S3UNI5_MYTED</name>
<dbReference type="EMBL" id="CAJPWZ010002718">
    <property type="protein sequence ID" value="CAG2243840.1"/>
    <property type="molecule type" value="Genomic_DNA"/>
</dbReference>
<gene>
    <name evidence="1" type="ORF">MEDL_55947</name>
</gene>
<dbReference type="Proteomes" id="UP000683360">
    <property type="component" value="Unassembled WGS sequence"/>
</dbReference>
<keyword evidence="2" id="KW-1185">Reference proteome</keyword>
<organism evidence="1 2">
    <name type="scientific">Mytilus edulis</name>
    <name type="common">Blue mussel</name>
    <dbReference type="NCBI Taxonomy" id="6550"/>
    <lineage>
        <taxon>Eukaryota</taxon>
        <taxon>Metazoa</taxon>
        <taxon>Spiralia</taxon>
        <taxon>Lophotrochozoa</taxon>
        <taxon>Mollusca</taxon>
        <taxon>Bivalvia</taxon>
        <taxon>Autobranchia</taxon>
        <taxon>Pteriomorphia</taxon>
        <taxon>Mytilida</taxon>
        <taxon>Mytiloidea</taxon>
        <taxon>Mytilidae</taxon>
        <taxon>Mytilinae</taxon>
        <taxon>Mytilus</taxon>
    </lineage>
</organism>
<proteinExistence type="predicted"/>
<evidence type="ECO:0000313" key="1">
    <source>
        <dbReference type="EMBL" id="CAG2243840.1"/>
    </source>
</evidence>
<dbReference type="OrthoDB" id="10319668at2759"/>
<reference evidence="1" key="1">
    <citation type="submission" date="2021-03" db="EMBL/GenBank/DDBJ databases">
        <authorList>
            <person name="Bekaert M."/>
        </authorList>
    </citation>
    <scope>NUCLEOTIDE SEQUENCE</scope>
</reference>
<comment type="caution">
    <text evidence="1">The sequence shown here is derived from an EMBL/GenBank/DDBJ whole genome shotgun (WGS) entry which is preliminary data.</text>
</comment>
<protein>
    <submittedName>
        <fullName evidence="1">Uncharacterized protein</fullName>
    </submittedName>
</protein>
<dbReference type="AlphaFoldDB" id="A0A8S3UNI5"/>
<accession>A0A8S3UNI5</accession>
<evidence type="ECO:0000313" key="2">
    <source>
        <dbReference type="Proteomes" id="UP000683360"/>
    </source>
</evidence>
<sequence>MFENVPLLRELSTKLFSENSFTWISLKDILQFLRQHHSITDHIKEIKRFNILKEFKGHKFGVLEKENEPYINVTSFLRYIFNHCDQLQICSEIVLQIQSKLTQKRDEFCFQNTQDLYKVIASKNFTYSKLQDVVYNEISIDEDKISSLHKQYKSDFTKDEWVKICLVKINFYSSLKQLKMQSLRNKSQQITSFFRT</sequence>